<comment type="caution">
    <text evidence="9">The sequence shown here is derived from an EMBL/GenBank/DDBJ whole genome shotgun (WGS) entry which is preliminary data.</text>
</comment>
<accession>A0A366KNL7</accession>
<dbReference type="InterPro" id="IPR011761">
    <property type="entry name" value="ATP-grasp"/>
</dbReference>
<evidence type="ECO:0000256" key="5">
    <source>
        <dbReference type="ARBA" id="ARBA00023239"/>
    </source>
</evidence>
<dbReference type="Pfam" id="PF17769">
    <property type="entry name" value="PurK_C"/>
    <property type="match status" value="1"/>
</dbReference>
<dbReference type="Gene3D" id="3.30.470.20">
    <property type="entry name" value="ATP-grasp fold, B domain"/>
    <property type="match status" value="1"/>
</dbReference>
<dbReference type="UniPathway" id="UPA00074">
    <property type="reaction ID" value="UER00942"/>
</dbReference>
<dbReference type="EMBL" id="QNQU01000023">
    <property type="protein sequence ID" value="RBQ03271.1"/>
    <property type="molecule type" value="Genomic_DNA"/>
</dbReference>
<dbReference type="InterPro" id="IPR003135">
    <property type="entry name" value="ATP-grasp_carboxylate-amine"/>
</dbReference>
<dbReference type="GO" id="GO:0005524">
    <property type="term" value="F:ATP binding"/>
    <property type="evidence" value="ECO:0007669"/>
    <property type="project" value="UniProtKB-UniRule"/>
</dbReference>
<dbReference type="InterPro" id="IPR016185">
    <property type="entry name" value="PreATP-grasp_dom_sf"/>
</dbReference>
<evidence type="ECO:0000256" key="4">
    <source>
        <dbReference type="ARBA" id="ARBA00022840"/>
    </source>
</evidence>
<comment type="subunit">
    <text evidence="6 7">Homodimer.</text>
</comment>
<dbReference type="AlphaFoldDB" id="A0A366KNL7"/>
<dbReference type="Pfam" id="PF02222">
    <property type="entry name" value="ATP-grasp"/>
    <property type="match status" value="1"/>
</dbReference>
<dbReference type="EC" id="6.3.4.18" evidence="6 7"/>
<feature type="binding site" evidence="6">
    <location>
        <position position="184"/>
    </location>
    <ligand>
        <name>ATP</name>
        <dbReference type="ChEBI" id="CHEBI:30616"/>
    </ligand>
</feature>
<sequence length="379" mass="42596">MAKQISELKLGILGGGQLGRMLIQQAINYNVTTLVLDPDPDAPCKHISNYFENGSITDFDTVYNFGKKADIITIEIEKVNIDALEQLEKEGKKVFPQSRVIRLIQDKGVQKQFFKENDIPTSPFQIVNTKEDMENSPFHFPYILKLRKDGYDGKGVMKINSAADLDNAFDAPCIIEKLVDFEKEVAVIVARNANGDMKTFPMVEMEFNPEANLVEFLISPSTFAESLQHKAENIAKNIASAMNITGILAVEMFVCKDGELLVNEVAPRPHNSGHQTIEGNYVSQFEQHLRSIYNLPLGDTSSITNAIMINLLGEKGYEGVARYENLEKILSIDGVYVHLYGKKYTKPFRKMGHVTIVDIDREKAIEKARYVQKTLKVIA</sequence>
<keyword evidence="5" id="KW-0456">Lyase</keyword>
<evidence type="ECO:0000313" key="9">
    <source>
        <dbReference type="EMBL" id="RBQ03271.1"/>
    </source>
</evidence>
<feature type="binding site" evidence="6">
    <location>
        <position position="107"/>
    </location>
    <ligand>
        <name>ATP</name>
        <dbReference type="ChEBI" id="CHEBI:30616"/>
    </ligand>
</feature>
<keyword evidence="1 6" id="KW-0547">Nucleotide-binding</keyword>
<feature type="binding site" evidence="6">
    <location>
        <begin position="176"/>
        <end position="179"/>
    </location>
    <ligand>
        <name>ATP</name>
        <dbReference type="ChEBI" id="CHEBI:30616"/>
    </ligand>
</feature>
<dbReference type="InterPro" id="IPR054350">
    <property type="entry name" value="PurT/PurK_preATP-grasp"/>
</dbReference>
<name>A0A366KNL7_9SPHI</name>
<dbReference type="InterPro" id="IPR013815">
    <property type="entry name" value="ATP_grasp_subdomain_1"/>
</dbReference>
<comment type="pathway">
    <text evidence="6 7">Purine metabolism; IMP biosynthesis via de novo pathway; 5-amino-1-(5-phospho-D-ribosyl)imidazole-4-carboxylate from 5-amino-1-(5-phospho-D-ribosyl)imidazole (N5-CAIR route): step 1/2.</text>
</comment>
<dbReference type="Pfam" id="PF22660">
    <property type="entry name" value="RS_preATP-grasp-like"/>
    <property type="match status" value="1"/>
</dbReference>
<keyword evidence="10" id="KW-1185">Reference proteome</keyword>
<dbReference type="PANTHER" id="PTHR11609">
    <property type="entry name" value="PURINE BIOSYNTHESIS PROTEIN 6/7, PUR6/7"/>
    <property type="match status" value="1"/>
</dbReference>
<dbReference type="SUPFAM" id="SSF51246">
    <property type="entry name" value="Rudiment single hybrid motif"/>
    <property type="match status" value="1"/>
</dbReference>
<dbReference type="GO" id="GO:0004638">
    <property type="term" value="F:phosphoribosylaminoimidazole carboxylase activity"/>
    <property type="evidence" value="ECO:0007669"/>
    <property type="project" value="InterPro"/>
</dbReference>
<keyword evidence="6 7" id="KW-0436">Ligase</keyword>
<dbReference type="PANTHER" id="PTHR11609:SF5">
    <property type="entry name" value="PHOSPHORIBOSYLAMINOIMIDAZOLE CARBOXYLASE"/>
    <property type="match status" value="1"/>
</dbReference>
<gene>
    <name evidence="6 7" type="primary">purK</name>
    <name evidence="9" type="ORF">DRW42_22080</name>
</gene>
<proteinExistence type="inferred from homology"/>
<dbReference type="FunFam" id="3.30.470.20:FF:000037">
    <property type="entry name" value="Phosphoribosylaminoimidazole carboxylase, chloroplastic"/>
    <property type="match status" value="1"/>
</dbReference>
<comment type="function">
    <text evidence="7">Catalyzes the ATP-dependent conversion of 5-aminoimidazole ribonucleotide (AIR) and HCO(3)- to N5-carboxyaminoimidazole ribonucleotide (N5-CAIR).</text>
</comment>
<dbReference type="GO" id="GO:0046872">
    <property type="term" value="F:metal ion binding"/>
    <property type="evidence" value="ECO:0007669"/>
    <property type="project" value="InterPro"/>
</dbReference>
<evidence type="ECO:0000256" key="7">
    <source>
        <dbReference type="RuleBase" id="RU361200"/>
    </source>
</evidence>
<dbReference type="Gene3D" id="3.30.1490.20">
    <property type="entry name" value="ATP-grasp fold, A domain"/>
    <property type="match status" value="1"/>
</dbReference>
<comment type="caution">
    <text evidence="6">Lacks conserved residue(s) required for the propagation of feature annotation.</text>
</comment>
<comment type="function">
    <text evidence="6">Catalyzes the ATP-dependent conversion of 5-aminoimidazole ribonucleotide (AIR) and HCO(3)(-) to N5-carboxyaminoimidazole ribonucleotide (N5-CAIR).</text>
</comment>
<protein>
    <recommendedName>
        <fullName evidence="6 7">N5-carboxyaminoimidazole ribonucleotide synthase</fullName>
        <shortName evidence="6 7">N5-CAIR synthase</shortName>
        <ecNumber evidence="6 7">6.3.4.18</ecNumber>
    </recommendedName>
    <alternativeName>
        <fullName evidence="6 7">5-(carboxyamino)imidazole ribonucleotide synthetase</fullName>
    </alternativeName>
</protein>
<dbReference type="HAMAP" id="MF_01928">
    <property type="entry name" value="PurK"/>
    <property type="match status" value="1"/>
</dbReference>
<keyword evidence="3" id="KW-0210">Decarboxylase</keyword>
<dbReference type="GO" id="GO:0034028">
    <property type="term" value="F:5-(carboxyamino)imidazole ribonucleotide synthase activity"/>
    <property type="evidence" value="ECO:0007669"/>
    <property type="project" value="UniProtKB-UniRule"/>
</dbReference>
<dbReference type="InterPro" id="IPR011054">
    <property type="entry name" value="Rudment_hybrid_motif"/>
</dbReference>
<dbReference type="GO" id="GO:0006189">
    <property type="term" value="P:'de novo' IMP biosynthetic process"/>
    <property type="evidence" value="ECO:0007669"/>
    <property type="project" value="UniProtKB-UniRule"/>
</dbReference>
<dbReference type="GO" id="GO:0005829">
    <property type="term" value="C:cytosol"/>
    <property type="evidence" value="ECO:0007669"/>
    <property type="project" value="TreeGrafter"/>
</dbReference>
<feature type="domain" description="ATP-grasp" evidence="8">
    <location>
        <begin position="111"/>
        <end position="293"/>
    </location>
</feature>
<organism evidence="9 10">
    <name type="scientific">Pedobacter miscanthi</name>
    <dbReference type="NCBI Taxonomy" id="2259170"/>
    <lineage>
        <taxon>Bacteria</taxon>
        <taxon>Pseudomonadati</taxon>
        <taxon>Bacteroidota</taxon>
        <taxon>Sphingobacteriia</taxon>
        <taxon>Sphingobacteriales</taxon>
        <taxon>Sphingobacteriaceae</taxon>
        <taxon>Pedobacter</taxon>
    </lineage>
</organism>
<comment type="catalytic activity">
    <reaction evidence="6 7">
        <text>5-amino-1-(5-phospho-beta-D-ribosyl)imidazole + hydrogencarbonate + ATP = 5-carboxyamino-1-(5-phospho-D-ribosyl)imidazole + ADP + phosphate + 2 H(+)</text>
        <dbReference type="Rhea" id="RHEA:19317"/>
        <dbReference type="ChEBI" id="CHEBI:15378"/>
        <dbReference type="ChEBI" id="CHEBI:17544"/>
        <dbReference type="ChEBI" id="CHEBI:30616"/>
        <dbReference type="ChEBI" id="CHEBI:43474"/>
        <dbReference type="ChEBI" id="CHEBI:58730"/>
        <dbReference type="ChEBI" id="CHEBI:137981"/>
        <dbReference type="ChEBI" id="CHEBI:456216"/>
        <dbReference type="EC" id="6.3.4.18"/>
    </reaction>
</comment>
<dbReference type="RefSeq" id="WP_113951048.1">
    <property type="nucleotide sequence ID" value="NZ_QNQU01000023.1"/>
</dbReference>
<evidence type="ECO:0000259" key="8">
    <source>
        <dbReference type="PROSITE" id="PS50975"/>
    </source>
</evidence>
<feature type="binding site" evidence="6">
    <location>
        <position position="145"/>
    </location>
    <ligand>
        <name>ATP</name>
        <dbReference type="ChEBI" id="CHEBI:30616"/>
    </ligand>
</feature>
<dbReference type="Gene3D" id="3.40.50.20">
    <property type="match status" value="1"/>
</dbReference>
<dbReference type="SUPFAM" id="SSF52440">
    <property type="entry name" value="PreATP-grasp domain"/>
    <property type="match status" value="1"/>
</dbReference>
<dbReference type="NCBIfam" id="NF004679">
    <property type="entry name" value="PRK06019.1-5"/>
    <property type="match status" value="1"/>
</dbReference>
<dbReference type="OrthoDB" id="9804625at2"/>
<dbReference type="PROSITE" id="PS50975">
    <property type="entry name" value="ATP_GRASP"/>
    <property type="match status" value="1"/>
</dbReference>
<dbReference type="InterPro" id="IPR005875">
    <property type="entry name" value="PurK"/>
</dbReference>
<evidence type="ECO:0000256" key="3">
    <source>
        <dbReference type="ARBA" id="ARBA00022793"/>
    </source>
</evidence>
<dbReference type="InterPro" id="IPR040686">
    <property type="entry name" value="PurK_C"/>
</dbReference>
<evidence type="ECO:0000256" key="6">
    <source>
        <dbReference type="HAMAP-Rule" id="MF_01928"/>
    </source>
</evidence>
<dbReference type="Proteomes" id="UP000252081">
    <property type="component" value="Unassembled WGS sequence"/>
</dbReference>
<keyword evidence="2 6" id="KW-0658">Purine biosynthesis</keyword>
<keyword evidence="4 6" id="KW-0067">ATP-binding</keyword>
<evidence type="ECO:0000256" key="2">
    <source>
        <dbReference type="ARBA" id="ARBA00022755"/>
    </source>
</evidence>
<evidence type="ECO:0000256" key="1">
    <source>
        <dbReference type="ARBA" id="ARBA00022741"/>
    </source>
</evidence>
<comment type="similarity">
    <text evidence="6 7">Belongs to the PurK/PurT family.</text>
</comment>
<dbReference type="SUPFAM" id="SSF56059">
    <property type="entry name" value="Glutathione synthetase ATP-binding domain-like"/>
    <property type="match status" value="1"/>
</dbReference>
<feature type="binding site" evidence="6">
    <location>
        <begin position="263"/>
        <end position="264"/>
    </location>
    <ligand>
        <name>ATP</name>
        <dbReference type="ChEBI" id="CHEBI:30616"/>
    </ligand>
</feature>
<evidence type="ECO:0000313" key="10">
    <source>
        <dbReference type="Proteomes" id="UP000252081"/>
    </source>
</evidence>
<dbReference type="NCBIfam" id="TIGR01161">
    <property type="entry name" value="purK"/>
    <property type="match status" value="1"/>
</dbReference>
<reference evidence="9 10" key="1">
    <citation type="submission" date="2018-07" db="EMBL/GenBank/DDBJ databases">
        <title>A draft genome of a endophytic bacteria, a new species of Pedobacter.</title>
        <authorList>
            <person name="Zhang Z.D."/>
            <person name="Chen Z.J."/>
        </authorList>
    </citation>
    <scope>NUCLEOTIDE SEQUENCE [LARGE SCALE GENOMIC DNA]</scope>
    <source>
        <strain evidence="9 10">RS10</strain>
    </source>
</reference>